<gene>
    <name evidence="2" type="ORF">M6B22_11230</name>
</gene>
<name>A0ABY7JRF2_9ACTN</name>
<dbReference type="Proteomes" id="UP001164693">
    <property type="component" value="Chromosome"/>
</dbReference>
<sequence length="259" mass="26931">MGTSGAYGGSGTASWDDAHDLYEQVAGGGRRPPVEDLVKALTQALNKTQGGPPPAPGMYAAGQIRPSRPAGTAGYTRSKSLTGGGGGRPGLAGSAARGAAAVAGASAYRARDAQGLAELGLDMAALDALPDDTARCEAIAQELLGVPTHPEDAALKSAAMETMLEAMEAAEEPDAERLVEMFTGNLTYEFALIELTSEHRKDPVPPSEAAKMEQEIKEYIASDISNPVDKPVGKLSKQGLIDKAARLAQDVLSIFRRTR</sequence>
<reference evidence="2" key="1">
    <citation type="submission" date="2022-05" db="EMBL/GenBank/DDBJ databases">
        <title>Jatrophihabitans sp. SB3-54 whole genome sequence.</title>
        <authorList>
            <person name="Suh M.K."/>
            <person name="Eom M.K."/>
            <person name="Kim J.S."/>
            <person name="Kim H.S."/>
            <person name="Do H.E."/>
            <person name="Shin Y.K."/>
            <person name="Lee J.-S."/>
        </authorList>
    </citation>
    <scope>NUCLEOTIDE SEQUENCE</scope>
    <source>
        <strain evidence="2">SB3-54</strain>
    </source>
</reference>
<evidence type="ECO:0000313" key="3">
    <source>
        <dbReference type="Proteomes" id="UP001164693"/>
    </source>
</evidence>
<protein>
    <submittedName>
        <fullName evidence="2">Uncharacterized protein</fullName>
    </submittedName>
</protein>
<accession>A0ABY7JRF2</accession>
<evidence type="ECO:0000256" key="1">
    <source>
        <dbReference type="SAM" id="MobiDB-lite"/>
    </source>
</evidence>
<keyword evidence="3" id="KW-1185">Reference proteome</keyword>
<feature type="region of interest" description="Disordered" evidence="1">
    <location>
        <begin position="46"/>
        <end position="89"/>
    </location>
</feature>
<dbReference type="RefSeq" id="WP_269441635.1">
    <property type="nucleotide sequence ID" value="NZ_CP097463.1"/>
</dbReference>
<evidence type="ECO:0000313" key="2">
    <source>
        <dbReference type="EMBL" id="WAX55133.1"/>
    </source>
</evidence>
<organism evidence="2 3">
    <name type="scientific">Jatrophihabitans cynanchi</name>
    <dbReference type="NCBI Taxonomy" id="2944128"/>
    <lineage>
        <taxon>Bacteria</taxon>
        <taxon>Bacillati</taxon>
        <taxon>Actinomycetota</taxon>
        <taxon>Actinomycetes</taxon>
        <taxon>Jatrophihabitantales</taxon>
        <taxon>Jatrophihabitantaceae</taxon>
        <taxon>Jatrophihabitans</taxon>
    </lineage>
</organism>
<proteinExistence type="predicted"/>
<dbReference type="EMBL" id="CP097463">
    <property type="protein sequence ID" value="WAX55133.1"/>
    <property type="molecule type" value="Genomic_DNA"/>
</dbReference>